<dbReference type="Pfam" id="PF02413">
    <property type="entry name" value="Caudo_TAP"/>
    <property type="match status" value="1"/>
</dbReference>
<dbReference type="PANTHER" id="PTHR34413:SF2">
    <property type="entry name" value="PROPHAGE TAIL FIBER ASSEMBLY PROTEIN HOMOLOG TFAE-RELATED"/>
    <property type="match status" value="1"/>
</dbReference>
<dbReference type="EMBL" id="DABFST010000029">
    <property type="protein sequence ID" value="HAI8764612.1"/>
    <property type="molecule type" value="Genomic_DNA"/>
</dbReference>
<accession>A0A7A2XX90</accession>
<proteinExistence type="predicted"/>
<gene>
    <name evidence="1" type="ORF">HJ982_003106</name>
</gene>
<protein>
    <submittedName>
        <fullName evidence="1">Tail fiber assembly protein</fullName>
    </submittedName>
</protein>
<reference evidence="1" key="2">
    <citation type="submission" date="2020-04" db="EMBL/GenBank/DDBJ databases">
        <authorList>
            <consortium name="NCBI Pathogen Detection Project"/>
        </authorList>
    </citation>
    <scope>NUCLEOTIDE SEQUENCE</scope>
    <source>
        <strain evidence="1">EC00713</strain>
    </source>
</reference>
<dbReference type="InterPro" id="IPR003458">
    <property type="entry name" value="Phage_T4_Gp38_tail_assem"/>
</dbReference>
<sequence>MNTKEITLDENGFATEAGFITVYNYNGETREYISTSTEYLAIGVGIPACSCLDAPGSYKTGYAICRSEDFNSWVYVPDHRGEIVYSTETGESKEITAPGDYPDNTTTIAPLTPYDKWDGEKWVTDTEAQHSAAVDAAEAQRQSLIDTAMASISLIQLKLQAGRNLTQSETSRLNTVLDYIDAVTATDTSTAPDIIWPVFPETD</sequence>
<organism evidence="1">
    <name type="scientific">Escherichia coli</name>
    <dbReference type="NCBI Taxonomy" id="562"/>
    <lineage>
        <taxon>Bacteria</taxon>
        <taxon>Pseudomonadati</taxon>
        <taxon>Pseudomonadota</taxon>
        <taxon>Gammaproteobacteria</taxon>
        <taxon>Enterobacterales</taxon>
        <taxon>Enterobacteriaceae</taxon>
        <taxon>Escherichia</taxon>
    </lineage>
</organism>
<evidence type="ECO:0000313" key="1">
    <source>
        <dbReference type="EMBL" id="HAI8764612.1"/>
    </source>
</evidence>
<dbReference type="RefSeq" id="WP_137468365.1">
    <property type="nucleotide sequence ID" value="NZ_BFLM01000074.1"/>
</dbReference>
<name>A0A7A2XX90_ECOLX</name>
<reference evidence="1" key="1">
    <citation type="journal article" date="2018" name="Genome Biol.">
        <title>SKESA: strategic k-mer extension for scrupulous assemblies.</title>
        <authorList>
            <person name="Souvorov A."/>
            <person name="Agarwala R."/>
            <person name="Lipman D.J."/>
        </authorList>
    </citation>
    <scope>NUCLEOTIDE SEQUENCE</scope>
    <source>
        <strain evidence="1">EC00713</strain>
    </source>
</reference>
<dbReference type="InterPro" id="IPR051220">
    <property type="entry name" value="TFA_Chaperone"/>
</dbReference>
<dbReference type="PANTHER" id="PTHR34413">
    <property type="entry name" value="PROPHAGE TAIL FIBER ASSEMBLY PROTEIN HOMOLOG TFAE-RELATED-RELATED"/>
    <property type="match status" value="1"/>
</dbReference>
<dbReference type="AlphaFoldDB" id="A0A7A2XX90"/>
<comment type="caution">
    <text evidence="1">The sequence shown here is derived from an EMBL/GenBank/DDBJ whole genome shotgun (WGS) entry which is preliminary data.</text>
</comment>